<sequence>MRHPRLQIIFGSTRPGRRGPAVADWFLARAREHAGFDCELVDFAEVALPLLDEPRPPQHGRYAHDHTRRWSEIVSVADAYVFVVPEYNHSFNAATKNALDYLAGEWAGKPVAFVGYGGLAAGARAVQGLLPVVTALGMLPVAGSVHIPHVRRSFTTSGRFEAAAGLEQSAGGVLDGLLQITEATAAARTPITI</sequence>
<name>A0ABV1TB03_9ACTN</name>
<feature type="domain" description="NADPH-dependent FMN reductase-like" evidence="1">
    <location>
        <begin position="5"/>
        <end position="149"/>
    </location>
</feature>
<protein>
    <submittedName>
        <fullName evidence="2">NAD(P)H-dependent oxidoreductase</fullName>
        <ecNumber evidence="2">1.-.-.-</ecNumber>
    </submittedName>
</protein>
<dbReference type="InterPro" id="IPR029039">
    <property type="entry name" value="Flavoprotein-like_sf"/>
</dbReference>
<keyword evidence="2" id="KW-0560">Oxidoreductase</keyword>
<gene>
    <name evidence="2" type="ORF">ABT211_07915</name>
</gene>
<comment type="caution">
    <text evidence="2">The sequence shown here is derived from an EMBL/GenBank/DDBJ whole genome shotgun (WGS) entry which is preliminary data.</text>
</comment>
<proteinExistence type="predicted"/>
<evidence type="ECO:0000313" key="3">
    <source>
        <dbReference type="Proteomes" id="UP001490365"/>
    </source>
</evidence>
<evidence type="ECO:0000313" key="2">
    <source>
        <dbReference type="EMBL" id="MER6267216.1"/>
    </source>
</evidence>
<dbReference type="EC" id="1.-.-.-" evidence="2"/>
<accession>A0ABV1TB03</accession>
<keyword evidence="3" id="KW-1185">Reference proteome</keyword>
<dbReference type="SUPFAM" id="SSF52218">
    <property type="entry name" value="Flavoproteins"/>
    <property type="match status" value="1"/>
</dbReference>
<dbReference type="PANTHER" id="PTHR30543:SF21">
    <property type="entry name" value="NAD(P)H-DEPENDENT FMN REDUCTASE LOT6"/>
    <property type="match status" value="1"/>
</dbReference>
<dbReference type="GO" id="GO:0016491">
    <property type="term" value="F:oxidoreductase activity"/>
    <property type="evidence" value="ECO:0007669"/>
    <property type="project" value="UniProtKB-KW"/>
</dbReference>
<dbReference type="Pfam" id="PF03358">
    <property type="entry name" value="FMN_red"/>
    <property type="match status" value="1"/>
</dbReference>
<dbReference type="EMBL" id="JBEOZM010000003">
    <property type="protein sequence ID" value="MER6267216.1"/>
    <property type="molecule type" value="Genomic_DNA"/>
</dbReference>
<organism evidence="2 3">
    <name type="scientific">Streptomyces sp. 900105755</name>
    <dbReference type="NCBI Taxonomy" id="3154389"/>
    <lineage>
        <taxon>Bacteria</taxon>
        <taxon>Bacillati</taxon>
        <taxon>Actinomycetota</taxon>
        <taxon>Actinomycetes</taxon>
        <taxon>Kitasatosporales</taxon>
        <taxon>Streptomycetaceae</taxon>
        <taxon>Streptomyces</taxon>
    </lineage>
</organism>
<dbReference type="PANTHER" id="PTHR30543">
    <property type="entry name" value="CHROMATE REDUCTASE"/>
    <property type="match status" value="1"/>
</dbReference>
<dbReference type="RefSeq" id="WP_351955891.1">
    <property type="nucleotide sequence ID" value="NZ_JBEOZM010000003.1"/>
</dbReference>
<dbReference type="Gene3D" id="3.40.50.360">
    <property type="match status" value="1"/>
</dbReference>
<dbReference type="Proteomes" id="UP001490365">
    <property type="component" value="Unassembled WGS sequence"/>
</dbReference>
<dbReference type="InterPro" id="IPR005025">
    <property type="entry name" value="FMN_Rdtase-like_dom"/>
</dbReference>
<dbReference type="InterPro" id="IPR050712">
    <property type="entry name" value="NAD(P)H-dep_reductase"/>
</dbReference>
<evidence type="ECO:0000259" key="1">
    <source>
        <dbReference type="Pfam" id="PF03358"/>
    </source>
</evidence>
<reference evidence="2 3" key="1">
    <citation type="submission" date="2024-06" db="EMBL/GenBank/DDBJ databases">
        <title>The Natural Products Discovery Center: Release of the First 8490 Sequenced Strains for Exploring Actinobacteria Biosynthetic Diversity.</title>
        <authorList>
            <person name="Kalkreuter E."/>
            <person name="Kautsar S.A."/>
            <person name="Yang D."/>
            <person name="Bader C.D."/>
            <person name="Teijaro C.N."/>
            <person name="Fluegel L."/>
            <person name="Davis C.M."/>
            <person name="Simpson J.R."/>
            <person name="Lauterbach L."/>
            <person name="Steele A.D."/>
            <person name="Gui C."/>
            <person name="Meng S."/>
            <person name="Li G."/>
            <person name="Viehrig K."/>
            <person name="Ye F."/>
            <person name="Su P."/>
            <person name="Kiefer A.F."/>
            <person name="Nichols A."/>
            <person name="Cepeda A.J."/>
            <person name="Yan W."/>
            <person name="Fan B."/>
            <person name="Jiang Y."/>
            <person name="Adhikari A."/>
            <person name="Zheng C.-J."/>
            <person name="Schuster L."/>
            <person name="Cowan T.M."/>
            <person name="Smanski M.J."/>
            <person name="Chevrette M.G."/>
            <person name="De Carvalho L.P.S."/>
            <person name="Shen B."/>
        </authorList>
    </citation>
    <scope>NUCLEOTIDE SEQUENCE [LARGE SCALE GENOMIC DNA]</scope>
    <source>
        <strain evidence="2 3">NPDC001694</strain>
    </source>
</reference>